<dbReference type="AlphaFoldDB" id="A0A7H1J6L3"/>
<sequence length="60" mass="7409">MWTLLLWLNTKMVEGYAAFKKRAAEQRRRRQIRDFYLKAQYMPEYLKRDIGLPPYSEHET</sequence>
<evidence type="ECO:0008006" key="3">
    <source>
        <dbReference type="Google" id="ProtNLM"/>
    </source>
</evidence>
<gene>
    <name evidence="1" type="ORF">IBG28_00220</name>
</gene>
<name>A0A7H1J6L3_9GAMM</name>
<dbReference type="EMBL" id="CP061081">
    <property type="protein sequence ID" value="QNT06129.1"/>
    <property type="molecule type" value="Genomic_DNA"/>
</dbReference>
<dbReference type="KEGG" id="mard:IBG28_00220"/>
<protein>
    <recommendedName>
        <fullName evidence="3">DUF1127 domain-containing protein</fullName>
    </recommendedName>
</protein>
<reference evidence="1 2" key="1">
    <citation type="submission" date="2020-09" db="EMBL/GenBank/DDBJ databases">
        <title>Complete genome sequence of an Arctic sea ice bacterium Marinomonas arctica BSI20414.</title>
        <authorList>
            <person name="Liao L."/>
            <person name="Chen B."/>
        </authorList>
    </citation>
    <scope>NUCLEOTIDE SEQUENCE [LARGE SCALE GENOMIC DNA]</scope>
    <source>
        <strain evidence="1 2">BSI20414</strain>
    </source>
</reference>
<proteinExistence type="predicted"/>
<evidence type="ECO:0000313" key="1">
    <source>
        <dbReference type="EMBL" id="QNT06129.1"/>
    </source>
</evidence>
<dbReference type="Proteomes" id="UP000516370">
    <property type="component" value="Chromosome"/>
</dbReference>
<organism evidence="1 2">
    <name type="scientific">Marinomonas arctica</name>
    <dbReference type="NCBI Taxonomy" id="383750"/>
    <lineage>
        <taxon>Bacteria</taxon>
        <taxon>Pseudomonadati</taxon>
        <taxon>Pseudomonadota</taxon>
        <taxon>Gammaproteobacteria</taxon>
        <taxon>Oceanospirillales</taxon>
        <taxon>Oceanospirillaceae</taxon>
        <taxon>Marinomonas</taxon>
    </lineage>
</organism>
<keyword evidence="2" id="KW-1185">Reference proteome</keyword>
<evidence type="ECO:0000313" key="2">
    <source>
        <dbReference type="Proteomes" id="UP000516370"/>
    </source>
</evidence>
<accession>A0A7H1J6L3</accession>
<dbReference type="RefSeq" id="WP_111605744.1">
    <property type="nucleotide sequence ID" value="NZ_BMLJ01000002.1"/>
</dbReference>